<evidence type="ECO:0000259" key="6">
    <source>
        <dbReference type="PROSITE" id="PS51123"/>
    </source>
</evidence>
<dbReference type="EMBL" id="FKBS01000002">
    <property type="protein sequence ID" value="CZZ88799.1"/>
    <property type="molecule type" value="Genomic_DNA"/>
</dbReference>
<name>A0A146AIL3_9BORD</name>
<dbReference type="AlphaFoldDB" id="A0A146AIL3"/>
<evidence type="ECO:0000313" key="7">
    <source>
        <dbReference type="EMBL" id="CZZ88799.1"/>
    </source>
</evidence>
<dbReference type="Gene3D" id="3.30.1330.60">
    <property type="entry name" value="OmpA-like domain"/>
    <property type="match status" value="1"/>
</dbReference>
<dbReference type="PANTHER" id="PTHR30329">
    <property type="entry name" value="STATOR ELEMENT OF FLAGELLAR MOTOR COMPLEX"/>
    <property type="match status" value="1"/>
</dbReference>
<dbReference type="Pfam" id="PF16234">
    <property type="entry name" value="DUF4892"/>
    <property type="match status" value="1"/>
</dbReference>
<feature type="chain" id="PRO_5007523127" evidence="5">
    <location>
        <begin position="25"/>
        <end position="319"/>
    </location>
</feature>
<comment type="subcellular location">
    <subcellularLocation>
        <location evidence="1">Cell outer membrane</location>
    </subcellularLocation>
</comment>
<dbReference type="InterPro" id="IPR006665">
    <property type="entry name" value="OmpA-like"/>
</dbReference>
<evidence type="ECO:0000256" key="5">
    <source>
        <dbReference type="SAM" id="SignalP"/>
    </source>
</evidence>
<feature type="domain" description="OmpA-like" evidence="6">
    <location>
        <begin position="204"/>
        <end position="319"/>
    </location>
</feature>
<feature type="signal peptide" evidence="5">
    <location>
        <begin position="1"/>
        <end position="24"/>
    </location>
</feature>
<dbReference type="GO" id="GO:0009279">
    <property type="term" value="C:cell outer membrane"/>
    <property type="evidence" value="ECO:0007669"/>
    <property type="project" value="UniProtKB-SubCell"/>
</dbReference>
<reference evidence="7 8" key="1">
    <citation type="submission" date="2016-03" db="EMBL/GenBank/DDBJ databases">
        <authorList>
            <consortium name="Pathogen Informatics"/>
        </authorList>
    </citation>
    <scope>NUCLEOTIDE SEQUENCE [LARGE SCALE GENOMIC DNA]</scope>
    <source>
        <strain evidence="7 8">NCTC13364</strain>
    </source>
</reference>
<evidence type="ECO:0000256" key="4">
    <source>
        <dbReference type="PROSITE-ProRule" id="PRU00473"/>
    </source>
</evidence>
<keyword evidence="2 4" id="KW-0472">Membrane</keyword>
<evidence type="ECO:0000256" key="3">
    <source>
        <dbReference type="ARBA" id="ARBA00023237"/>
    </source>
</evidence>
<sequence length="319" mass="34802">MRAMRAGIGMALSALMLAAQPGWAQDKEGSKDHPMLTRFTGAQINAYSVQDYDEALLPNQAIADDSQAKLLEVEGKITRIGYRIPGNKSALEVYRNYDAALEQGGFEVIFLCKSDEQCGNDFQGYVMNSGKVKLTGQGDAVFGGKYYALLAKKAIGTGDVYVFLDIMQDESNHYTPVYQQVVETRKMEQGQVKALDATAMQKALAQSGKVAIYGVHFDTDRAEIKADSKPALDQMGKLLKDNPALKLYVVGHTDNQGSLEHNRALSQQRADAVVKSLTDQYQVDARRLAAQGVASLAPVGSNDNAEGQAMNRRVELVKQ</sequence>
<dbReference type="PANTHER" id="PTHR30329:SF21">
    <property type="entry name" value="LIPOPROTEIN YIAD-RELATED"/>
    <property type="match status" value="1"/>
</dbReference>
<dbReference type="Proteomes" id="UP000077037">
    <property type="component" value="Unassembled WGS sequence"/>
</dbReference>
<keyword evidence="7" id="KW-0449">Lipoprotein</keyword>
<dbReference type="SUPFAM" id="SSF103088">
    <property type="entry name" value="OmpA-like"/>
    <property type="match status" value="1"/>
</dbReference>
<protein>
    <submittedName>
        <fullName evidence="7">Lipoprotein</fullName>
    </submittedName>
</protein>
<keyword evidence="3" id="KW-0998">Cell outer membrane</keyword>
<dbReference type="InterPro" id="IPR036737">
    <property type="entry name" value="OmpA-like_sf"/>
</dbReference>
<gene>
    <name evidence="7" type="ORF">SAMEA1982600_00054</name>
</gene>
<dbReference type="InterPro" id="IPR050330">
    <property type="entry name" value="Bact_OuterMem_StrucFunc"/>
</dbReference>
<evidence type="ECO:0000256" key="2">
    <source>
        <dbReference type="ARBA" id="ARBA00023136"/>
    </source>
</evidence>
<dbReference type="Pfam" id="PF00691">
    <property type="entry name" value="OmpA"/>
    <property type="match status" value="1"/>
</dbReference>
<dbReference type="CDD" id="cd07185">
    <property type="entry name" value="OmpA_C-like"/>
    <property type="match status" value="1"/>
</dbReference>
<dbReference type="PROSITE" id="PS51123">
    <property type="entry name" value="OMPA_2"/>
    <property type="match status" value="1"/>
</dbReference>
<evidence type="ECO:0000313" key="8">
    <source>
        <dbReference type="Proteomes" id="UP000077037"/>
    </source>
</evidence>
<dbReference type="InterPro" id="IPR006664">
    <property type="entry name" value="OMP_bac"/>
</dbReference>
<accession>A0A146AIL3</accession>
<keyword evidence="5" id="KW-0732">Signal</keyword>
<proteinExistence type="predicted"/>
<dbReference type="PRINTS" id="PR01021">
    <property type="entry name" value="OMPADOMAIN"/>
</dbReference>
<organism evidence="7 8">
    <name type="scientific">Bordetella ansorpii</name>
    <dbReference type="NCBI Taxonomy" id="288768"/>
    <lineage>
        <taxon>Bacteria</taxon>
        <taxon>Pseudomonadati</taxon>
        <taxon>Pseudomonadota</taxon>
        <taxon>Betaproteobacteria</taxon>
        <taxon>Burkholderiales</taxon>
        <taxon>Alcaligenaceae</taxon>
        <taxon>Bordetella</taxon>
    </lineage>
</organism>
<dbReference type="InterPro" id="IPR032608">
    <property type="entry name" value="DUF4892"/>
</dbReference>
<evidence type="ECO:0000256" key="1">
    <source>
        <dbReference type="ARBA" id="ARBA00004442"/>
    </source>
</evidence>